<reference evidence="3" key="1">
    <citation type="journal article" date="2020" name="Stud. Mycol.">
        <title>101 Dothideomycetes genomes: a test case for predicting lifestyles and emergence of pathogens.</title>
        <authorList>
            <person name="Haridas S."/>
            <person name="Albert R."/>
            <person name="Binder M."/>
            <person name="Bloem J."/>
            <person name="Labutti K."/>
            <person name="Salamov A."/>
            <person name="Andreopoulos B."/>
            <person name="Baker S."/>
            <person name="Barry K."/>
            <person name="Bills G."/>
            <person name="Bluhm B."/>
            <person name="Cannon C."/>
            <person name="Castanera R."/>
            <person name="Culley D."/>
            <person name="Daum C."/>
            <person name="Ezra D."/>
            <person name="Gonzalez J."/>
            <person name="Henrissat B."/>
            <person name="Kuo A."/>
            <person name="Liang C."/>
            <person name="Lipzen A."/>
            <person name="Lutzoni F."/>
            <person name="Magnuson J."/>
            <person name="Mondo S."/>
            <person name="Nolan M."/>
            <person name="Ohm R."/>
            <person name="Pangilinan J."/>
            <person name="Park H.-J."/>
            <person name="Ramirez L."/>
            <person name="Alfaro M."/>
            <person name="Sun H."/>
            <person name="Tritt A."/>
            <person name="Yoshinaga Y."/>
            <person name="Zwiers L.-H."/>
            <person name="Turgeon B."/>
            <person name="Goodwin S."/>
            <person name="Spatafora J."/>
            <person name="Crous P."/>
            <person name="Grigoriev I."/>
        </authorList>
    </citation>
    <scope>NUCLEOTIDE SEQUENCE</scope>
    <source>
        <strain evidence="3">CBS 123094</strain>
    </source>
</reference>
<dbReference type="AlphaFoldDB" id="A0A6A5W527"/>
<proteinExistence type="predicted"/>
<keyword evidence="4" id="KW-1185">Reference proteome</keyword>
<gene>
    <name evidence="3" type="ORF">P154DRAFT_539740</name>
</gene>
<feature type="transmembrane region" description="Helical" evidence="2">
    <location>
        <begin position="181"/>
        <end position="198"/>
    </location>
</feature>
<feature type="compositionally biased region" description="Polar residues" evidence="1">
    <location>
        <begin position="51"/>
        <end position="60"/>
    </location>
</feature>
<evidence type="ECO:0000313" key="4">
    <source>
        <dbReference type="Proteomes" id="UP000799779"/>
    </source>
</evidence>
<keyword evidence="2" id="KW-1133">Transmembrane helix</keyword>
<keyword evidence="2" id="KW-0812">Transmembrane</keyword>
<feature type="region of interest" description="Disordered" evidence="1">
    <location>
        <begin position="49"/>
        <end position="73"/>
    </location>
</feature>
<name>A0A6A5W527_9PLEO</name>
<dbReference type="EMBL" id="ML977666">
    <property type="protein sequence ID" value="KAF1994225.1"/>
    <property type="molecule type" value="Genomic_DNA"/>
</dbReference>
<evidence type="ECO:0000313" key="3">
    <source>
        <dbReference type="EMBL" id="KAF1994225.1"/>
    </source>
</evidence>
<sequence length="222" mass="25130">MPSALRQTTHVEPPLGPWYEPWKLVMFALFEKDDARRQIRFCFDAPAAPVGSQQPGSCSTLGERRSQRTTHQKRRTVTDISRIVIWKVVVEFAMLACDKQPLFRVATRRNDSSSLVRSSHMHRLDPPRFEAAHMVNVMKLDRYPWTDGGTCCSQPAYCMHALKFDLVSPLLLAAARPTEQALVAHAVIFAIVLVHVFWRLNLQKGQSFIASCRPANSKEATS</sequence>
<evidence type="ECO:0000256" key="2">
    <source>
        <dbReference type="SAM" id="Phobius"/>
    </source>
</evidence>
<keyword evidence="2" id="KW-0472">Membrane</keyword>
<organism evidence="3 4">
    <name type="scientific">Amniculicola lignicola CBS 123094</name>
    <dbReference type="NCBI Taxonomy" id="1392246"/>
    <lineage>
        <taxon>Eukaryota</taxon>
        <taxon>Fungi</taxon>
        <taxon>Dikarya</taxon>
        <taxon>Ascomycota</taxon>
        <taxon>Pezizomycotina</taxon>
        <taxon>Dothideomycetes</taxon>
        <taxon>Pleosporomycetidae</taxon>
        <taxon>Pleosporales</taxon>
        <taxon>Amniculicolaceae</taxon>
        <taxon>Amniculicola</taxon>
    </lineage>
</organism>
<protein>
    <submittedName>
        <fullName evidence="3">Uncharacterized protein</fullName>
    </submittedName>
</protein>
<accession>A0A6A5W527</accession>
<dbReference type="Proteomes" id="UP000799779">
    <property type="component" value="Unassembled WGS sequence"/>
</dbReference>
<evidence type="ECO:0000256" key="1">
    <source>
        <dbReference type="SAM" id="MobiDB-lite"/>
    </source>
</evidence>